<dbReference type="PANTHER" id="PTHR35525:SF3">
    <property type="entry name" value="BLL6575 PROTEIN"/>
    <property type="match status" value="1"/>
</dbReference>
<feature type="region of interest" description="Disordered" evidence="1">
    <location>
        <begin position="225"/>
        <end position="278"/>
    </location>
</feature>
<comment type="caution">
    <text evidence="3">The sequence shown here is derived from an EMBL/GenBank/DDBJ whole genome shotgun (WGS) entry which is preliminary data.</text>
</comment>
<sequence length="278" mass="30685">MFDVDTDRTLVAAADLVNTSAGLRSATPGLDQLTTVTQLKDYLGSRDPGMRWASSGADRTQLEKVQHLREKVQRIWSSTPIESDAPVQVLNELLHGVGLRVARGADGEYRAEPVPASKDLADVMTASIATAIQHLVVRDETVRMRTCKGESCDAVIIDLTRNRSRLFCDFGNCANRAHVRAYRARQAAHRKTFSTAREAAAAAAVHSTRHQGALVDTLDSPRLAKPSAAEKAAQIEVPTSQSARAAKEFRDRMRDELMEKREKKSAKKLKKEKKKVKK</sequence>
<dbReference type="Pfam" id="PF11706">
    <property type="entry name" value="zf-CGNR"/>
    <property type="match status" value="1"/>
</dbReference>
<name>A0A2T0YN98_9MICC</name>
<dbReference type="Gene3D" id="1.10.3300.10">
    <property type="entry name" value="Jann2411-like domain"/>
    <property type="match status" value="1"/>
</dbReference>
<dbReference type="OrthoDB" id="3531194at2"/>
<evidence type="ECO:0000256" key="1">
    <source>
        <dbReference type="SAM" id="MobiDB-lite"/>
    </source>
</evidence>
<reference evidence="3 4" key="1">
    <citation type="submission" date="2018-03" db="EMBL/GenBank/DDBJ databases">
        <title>Comparative analysis of microorganisms from saline springs in Andes Mountain Range, Colombia.</title>
        <authorList>
            <person name="Rubin E."/>
        </authorList>
    </citation>
    <scope>NUCLEOTIDE SEQUENCE [LARGE SCALE GENOMIC DNA]</scope>
    <source>
        <strain evidence="3 4">CG 35</strain>
    </source>
</reference>
<dbReference type="InterPro" id="IPR010852">
    <property type="entry name" value="ABATE"/>
</dbReference>
<dbReference type="RefSeq" id="WP_106122582.1">
    <property type="nucleotide sequence ID" value="NZ_PVTY01000006.1"/>
</dbReference>
<dbReference type="Proteomes" id="UP000238217">
    <property type="component" value="Unassembled WGS sequence"/>
</dbReference>
<evidence type="ECO:0000313" key="4">
    <source>
        <dbReference type="Proteomes" id="UP000238217"/>
    </source>
</evidence>
<dbReference type="PANTHER" id="PTHR35525">
    <property type="entry name" value="BLL6575 PROTEIN"/>
    <property type="match status" value="1"/>
</dbReference>
<dbReference type="EMBL" id="PVTY01000006">
    <property type="protein sequence ID" value="PRZ16713.1"/>
    <property type="molecule type" value="Genomic_DNA"/>
</dbReference>
<protein>
    <submittedName>
        <fullName evidence="3">Putative stress-induced transcription regulator</fullName>
    </submittedName>
</protein>
<proteinExistence type="predicted"/>
<feature type="compositionally biased region" description="Basic and acidic residues" evidence="1">
    <location>
        <begin position="245"/>
        <end position="262"/>
    </location>
</feature>
<dbReference type="AlphaFoldDB" id="A0A2T0YN98"/>
<organism evidence="3 4">
    <name type="scientific">Nesterenkonia sandarakina</name>
    <dbReference type="NCBI Taxonomy" id="272918"/>
    <lineage>
        <taxon>Bacteria</taxon>
        <taxon>Bacillati</taxon>
        <taxon>Actinomycetota</taxon>
        <taxon>Actinomycetes</taxon>
        <taxon>Micrococcales</taxon>
        <taxon>Micrococcaceae</taxon>
        <taxon>Nesterenkonia</taxon>
    </lineage>
</organism>
<dbReference type="InterPro" id="IPR023286">
    <property type="entry name" value="ABATE_dom_sf"/>
</dbReference>
<accession>A0A2T0YN98</accession>
<feature type="domain" description="Zinc finger CGNR" evidence="2">
    <location>
        <begin position="143"/>
        <end position="186"/>
    </location>
</feature>
<evidence type="ECO:0000313" key="3">
    <source>
        <dbReference type="EMBL" id="PRZ16713.1"/>
    </source>
</evidence>
<evidence type="ECO:0000259" key="2">
    <source>
        <dbReference type="Pfam" id="PF11706"/>
    </source>
</evidence>
<keyword evidence="4" id="KW-1185">Reference proteome</keyword>
<gene>
    <name evidence="3" type="ORF">BCL67_10633</name>
</gene>
<dbReference type="SUPFAM" id="SSF160904">
    <property type="entry name" value="Jann2411-like"/>
    <property type="match status" value="1"/>
</dbReference>
<feature type="compositionally biased region" description="Basic residues" evidence="1">
    <location>
        <begin position="263"/>
        <end position="278"/>
    </location>
</feature>
<dbReference type="InterPro" id="IPR021005">
    <property type="entry name" value="Znf_CGNR"/>
</dbReference>